<sequence>MSRHAAARGTSQATVSDSQKPESSRLSWWWKAPLSALLVGILAIMVSTIAFGATRPNTGNPPAPEASASSTPPSVLHSPLVAPPELAPAPDLPELDAQIAAIEEKYNVTIGITITPVAGVYQRQQATWYGGTLRSGDALATIDVAMALAILDQERQPQQRDYMFNKALADDSAAGDEALWAFLGTPEQAASATTQVLRDYADHRTTVPSSGVGGDSSSPYLATQWALDQQSQLMAALRCDYSRVNPVLSKLNDPADNPWGLQTLPMSYSKGAWGVTSNGEMLVRQFGLIRLADGNTVGIAMAASQASEDPAVGRAAITELSNQVRRLATGFDDARCS</sequence>
<comment type="caution">
    <text evidence="3">The sequence shown here is derived from an EMBL/GenBank/DDBJ whole genome shotgun (WGS) entry which is preliminary data.</text>
</comment>
<organism evidence="3">
    <name type="scientific">bioreactor metagenome</name>
    <dbReference type="NCBI Taxonomy" id="1076179"/>
    <lineage>
        <taxon>unclassified sequences</taxon>
        <taxon>metagenomes</taxon>
        <taxon>ecological metagenomes</taxon>
    </lineage>
</organism>
<reference evidence="3" key="1">
    <citation type="submission" date="2019-08" db="EMBL/GenBank/DDBJ databases">
        <authorList>
            <person name="Kucharzyk K."/>
            <person name="Murdoch R.W."/>
            <person name="Higgins S."/>
            <person name="Loffler F."/>
        </authorList>
    </citation>
    <scope>NUCLEOTIDE SEQUENCE</scope>
</reference>
<name>A0A645CJF0_9ZZZZ</name>
<dbReference type="AlphaFoldDB" id="A0A645CJF0"/>
<feature type="compositionally biased region" description="Low complexity" evidence="1">
    <location>
        <begin position="65"/>
        <end position="80"/>
    </location>
</feature>
<evidence type="ECO:0008006" key="4">
    <source>
        <dbReference type="Google" id="ProtNLM"/>
    </source>
</evidence>
<dbReference type="EMBL" id="VSSQ01027699">
    <property type="protein sequence ID" value="MPM77076.1"/>
    <property type="molecule type" value="Genomic_DNA"/>
</dbReference>
<proteinExistence type="predicted"/>
<accession>A0A645CJF0</accession>
<keyword evidence="2" id="KW-0472">Membrane</keyword>
<feature type="region of interest" description="Disordered" evidence="1">
    <location>
        <begin position="56"/>
        <end position="89"/>
    </location>
</feature>
<keyword evidence="2" id="KW-1133">Transmembrane helix</keyword>
<keyword evidence="2" id="KW-0812">Transmembrane</keyword>
<feature type="transmembrane region" description="Helical" evidence="2">
    <location>
        <begin position="28"/>
        <end position="53"/>
    </location>
</feature>
<gene>
    <name evidence="3" type="ORF">SDC9_124076</name>
</gene>
<evidence type="ECO:0000256" key="2">
    <source>
        <dbReference type="SAM" id="Phobius"/>
    </source>
</evidence>
<protein>
    <recommendedName>
        <fullName evidence="4">Beta-lactamase enzyme family protein</fullName>
    </recommendedName>
</protein>
<evidence type="ECO:0000313" key="3">
    <source>
        <dbReference type="EMBL" id="MPM77076.1"/>
    </source>
</evidence>
<evidence type="ECO:0000256" key="1">
    <source>
        <dbReference type="SAM" id="MobiDB-lite"/>
    </source>
</evidence>